<dbReference type="Pfam" id="PF01553">
    <property type="entry name" value="Acyltransferase"/>
    <property type="match status" value="1"/>
</dbReference>
<evidence type="ECO:0000313" key="10">
    <source>
        <dbReference type="Proteomes" id="UP000092461"/>
    </source>
</evidence>
<keyword evidence="7" id="KW-0732">Signal</keyword>
<evidence type="ECO:0000256" key="1">
    <source>
        <dbReference type="ARBA" id="ARBA00004728"/>
    </source>
</evidence>
<name>A0A1B0CDJ8_LUTLO</name>
<dbReference type="GO" id="GO:0003841">
    <property type="term" value="F:1-acylglycerol-3-phosphate O-acyltransferase activity"/>
    <property type="evidence" value="ECO:0007669"/>
    <property type="project" value="UniProtKB-UniRule"/>
</dbReference>
<dbReference type="VEuPathDB" id="VectorBase:LLOJ002418"/>
<evidence type="ECO:0000313" key="9">
    <source>
        <dbReference type="EnsemblMetazoa" id="LLOJ002418-PA"/>
    </source>
</evidence>
<keyword evidence="3 5" id="KW-0808">Transferase</keyword>
<dbReference type="PANTHER" id="PTHR10434:SF11">
    <property type="entry name" value="1-ACYL-SN-GLYCEROL-3-PHOSPHATE ACYLTRANSFERASE"/>
    <property type="match status" value="1"/>
</dbReference>
<keyword evidence="6" id="KW-0812">Transmembrane</keyword>
<proteinExistence type="inferred from homology"/>
<keyword evidence="6" id="KW-0472">Membrane</keyword>
<dbReference type="GO" id="GO:0005783">
    <property type="term" value="C:endoplasmic reticulum"/>
    <property type="evidence" value="ECO:0007669"/>
    <property type="project" value="TreeGrafter"/>
</dbReference>
<feature type="signal peptide" evidence="7">
    <location>
        <begin position="1"/>
        <end position="24"/>
    </location>
</feature>
<feature type="transmembrane region" description="Helical" evidence="6">
    <location>
        <begin position="34"/>
        <end position="52"/>
    </location>
</feature>
<dbReference type="SMART" id="SM00563">
    <property type="entry name" value="PlsC"/>
    <property type="match status" value="1"/>
</dbReference>
<comment type="catalytic activity">
    <reaction evidence="5">
        <text>a 1-acyl-sn-glycero-3-phosphate + an acyl-CoA = a 1,2-diacyl-sn-glycero-3-phosphate + CoA</text>
        <dbReference type="Rhea" id="RHEA:19709"/>
        <dbReference type="ChEBI" id="CHEBI:57287"/>
        <dbReference type="ChEBI" id="CHEBI:57970"/>
        <dbReference type="ChEBI" id="CHEBI:58342"/>
        <dbReference type="ChEBI" id="CHEBI:58608"/>
        <dbReference type="EC" id="2.3.1.51"/>
    </reaction>
</comment>
<dbReference type="GO" id="GO:0006654">
    <property type="term" value="P:phosphatidic acid biosynthetic process"/>
    <property type="evidence" value="ECO:0007669"/>
    <property type="project" value="TreeGrafter"/>
</dbReference>
<dbReference type="EMBL" id="AJWK01007944">
    <property type="status" value="NOT_ANNOTATED_CDS"/>
    <property type="molecule type" value="Genomic_DNA"/>
</dbReference>
<evidence type="ECO:0000256" key="4">
    <source>
        <dbReference type="ARBA" id="ARBA00023315"/>
    </source>
</evidence>
<evidence type="ECO:0000256" key="3">
    <source>
        <dbReference type="ARBA" id="ARBA00022679"/>
    </source>
</evidence>
<keyword evidence="5" id="KW-1208">Phospholipid metabolism</keyword>
<dbReference type="GO" id="GO:0016020">
    <property type="term" value="C:membrane"/>
    <property type="evidence" value="ECO:0007669"/>
    <property type="project" value="InterPro"/>
</dbReference>
<keyword evidence="4 5" id="KW-0012">Acyltransferase</keyword>
<feature type="domain" description="Phospholipid/glycerol acyltransferase" evidence="8">
    <location>
        <begin position="92"/>
        <end position="209"/>
    </location>
</feature>
<keyword evidence="5" id="KW-0594">Phospholipid biosynthesis</keyword>
<feature type="chain" id="PRO_5008405621" description="1-acyl-sn-glycerol-3-phosphate acyltransferase" evidence="7">
    <location>
        <begin position="25"/>
        <end position="286"/>
    </location>
</feature>
<protein>
    <recommendedName>
        <fullName evidence="5">1-acyl-sn-glycerol-3-phosphate acyltransferase</fullName>
        <ecNumber evidence="5">2.3.1.51</ecNumber>
    </recommendedName>
</protein>
<sequence>MTSYFQLIILALLLLLPILYESSARFRYYTKFTVYCVGITVNAAILWPIFMCRPWNVRNLKIGGLFCRPISKIIGIKWTLRGEEYISQDKPFVIVANHQSSLDILGMLDIWDVMDKCTVVAKKELFYVWPFGLSSWLGGLIFIDRKSSDKSRTILNSVGDYLKRERVKLWIFPEGTRRNTNDIHAFKKGAFHIAISEQIPIMPVIFSSYTPFIDSKKKIFDNGEVIITTLPPISTAGMTTKDIDALMEKTKGLMKDVYVETTAEISAKFMKSKISGIEKKVEKAIN</sequence>
<dbReference type="InterPro" id="IPR002123">
    <property type="entry name" value="Plipid/glycerol_acylTrfase"/>
</dbReference>
<feature type="transmembrane region" description="Helical" evidence="6">
    <location>
        <begin position="125"/>
        <end position="143"/>
    </location>
</feature>
<dbReference type="Proteomes" id="UP000092461">
    <property type="component" value="Unassembled WGS sequence"/>
</dbReference>
<keyword evidence="6" id="KW-1133">Transmembrane helix</keyword>
<evidence type="ECO:0000256" key="5">
    <source>
        <dbReference type="RuleBase" id="RU361267"/>
    </source>
</evidence>
<dbReference type="EC" id="2.3.1.51" evidence="5"/>
<comment type="domain">
    <text evidence="5">The HXXXXD motif is essential for acyltransferase activity and may constitute the binding site for the phosphate moiety of the glycerol-3-phosphate.</text>
</comment>
<organism evidence="9 10">
    <name type="scientific">Lutzomyia longipalpis</name>
    <name type="common">Sand fly</name>
    <dbReference type="NCBI Taxonomy" id="7200"/>
    <lineage>
        <taxon>Eukaryota</taxon>
        <taxon>Metazoa</taxon>
        <taxon>Ecdysozoa</taxon>
        <taxon>Arthropoda</taxon>
        <taxon>Hexapoda</taxon>
        <taxon>Insecta</taxon>
        <taxon>Pterygota</taxon>
        <taxon>Neoptera</taxon>
        <taxon>Endopterygota</taxon>
        <taxon>Diptera</taxon>
        <taxon>Nematocera</taxon>
        <taxon>Psychodoidea</taxon>
        <taxon>Psychodidae</taxon>
        <taxon>Lutzomyia</taxon>
        <taxon>Lutzomyia</taxon>
    </lineage>
</organism>
<comment type="similarity">
    <text evidence="2 5">Belongs to the 1-acyl-sn-glycerol-3-phosphate acyltransferase family.</text>
</comment>
<dbReference type="CDD" id="cd07989">
    <property type="entry name" value="LPLAT_AGPAT-like"/>
    <property type="match status" value="1"/>
</dbReference>
<dbReference type="SUPFAM" id="SSF69593">
    <property type="entry name" value="Glycerol-3-phosphate (1)-acyltransferase"/>
    <property type="match status" value="1"/>
</dbReference>
<comment type="pathway">
    <text evidence="1">Phospholipid metabolism; CDP-diacylglycerol biosynthesis; CDP-diacylglycerol from sn-glycerol 3-phosphate: step 2/3.</text>
</comment>
<keyword evidence="5" id="KW-0444">Lipid biosynthesis</keyword>
<dbReference type="AlphaFoldDB" id="A0A1B0CDJ8"/>
<dbReference type="PANTHER" id="PTHR10434">
    <property type="entry name" value="1-ACYL-SN-GLYCEROL-3-PHOSPHATE ACYLTRANSFERASE"/>
    <property type="match status" value="1"/>
</dbReference>
<dbReference type="EnsemblMetazoa" id="LLOJ002418-RA">
    <property type="protein sequence ID" value="LLOJ002418-PA"/>
    <property type="gene ID" value="LLOJ002418"/>
</dbReference>
<keyword evidence="5" id="KW-0443">Lipid metabolism</keyword>
<accession>A0A1B0CDJ8</accession>
<evidence type="ECO:0000256" key="6">
    <source>
        <dbReference type="SAM" id="Phobius"/>
    </source>
</evidence>
<evidence type="ECO:0000256" key="2">
    <source>
        <dbReference type="ARBA" id="ARBA00008655"/>
    </source>
</evidence>
<dbReference type="VEuPathDB" id="VectorBase:LLONM1_010077"/>
<dbReference type="NCBIfam" id="TIGR00530">
    <property type="entry name" value="AGP_acyltrn"/>
    <property type="match status" value="1"/>
</dbReference>
<dbReference type="InterPro" id="IPR004552">
    <property type="entry name" value="AGP_acyltrans"/>
</dbReference>
<reference evidence="9" key="1">
    <citation type="submission" date="2020-05" db="UniProtKB">
        <authorList>
            <consortium name="EnsemblMetazoa"/>
        </authorList>
    </citation>
    <scope>IDENTIFICATION</scope>
    <source>
        <strain evidence="9">Jacobina</strain>
    </source>
</reference>
<evidence type="ECO:0000259" key="8">
    <source>
        <dbReference type="SMART" id="SM00563"/>
    </source>
</evidence>
<keyword evidence="10" id="KW-1185">Reference proteome</keyword>
<evidence type="ECO:0000256" key="7">
    <source>
        <dbReference type="SAM" id="SignalP"/>
    </source>
</evidence>